<dbReference type="Pfam" id="PF00753">
    <property type="entry name" value="Lactamase_B"/>
    <property type="match status" value="1"/>
</dbReference>
<evidence type="ECO:0000256" key="1">
    <source>
        <dbReference type="ARBA" id="ARBA00004651"/>
    </source>
</evidence>
<feature type="transmembrane region" description="Helical" evidence="6">
    <location>
        <begin position="213"/>
        <end position="230"/>
    </location>
</feature>
<dbReference type="PANTHER" id="PTHR30619:SF1">
    <property type="entry name" value="RECOMBINATION PROTEIN 2"/>
    <property type="match status" value="1"/>
</dbReference>
<keyword evidence="4 6" id="KW-1133">Transmembrane helix</keyword>
<keyword evidence="5 6" id="KW-0472">Membrane</keyword>
<dbReference type="CDD" id="cd07731">
    <property type="entry name" value="ComA-like_MBL-fold"/>
    <property type="match status" value="1"/>
</dbReference>
<dbReference type="GO" id="GO:0030420">
    <property type="term" value="P:establishment of competence for transformation"/>
    <property type="evidence" value="ECO:0007669"/>
    <property type="project" value="InterPro"/>
</dbReference>
<dbReference type="GO" id="GO:0005886">
    <property type="term" value="C:plasma membrane"/>
    <property type="evidence" value="ECO:0007669"/>
    <property type="project" value="UniProtKB-SubCell"/>
</dbReference>
<dbReference type="SUPFAM" id="SSF56281">
    <property type="entry name" value="Metallo-hydrolase/oxidoreductase"/>
    <property type="match status" value="1"/>
</dbReference>
<dbReference type="Gene3D" id="3.60.15.10">
    <property type="entry name" value="Ribonuclease Z/Hydroxyacylglutathione hydrolase-like"/>
    <property type="match status" value="1"/>
</dbReference>
<evidence type="ECO:0000256" key="4">
    <source>
        <dbReference type="ARBA" id="ARBA00022989"/>
    </source>
</evidence>
<dbReference type="AlphaFoldDB" id="A0A921N0S5"/>
<accession>A0A921N0S5</accession>
<comment type="caution">
    <text evidence="8">The sequence shown here is derived from an EMBL/GenBank/DDBJ whole genome shotgun (WGS) entry which is preliminary data.</text>
</comment>
<sequence>MKRKRFNVIHFIMVAIISLSSYMMFQNALKLEKNNHALLLNKAFQGEAKLITKPILEHHKLKGKIEINKKHYTYVYNLQTSKNIDLKKVSAFLLQKTCKVNGKFNTIKNEPNSNLIFMIQNIHLSSCKTNNNNFTDILNKHKALIYERMQQWKIISPEKTIAFITGDTSLMNKDELDRIKEIGIAHLLAISGTHIAIIITIICYILNRLKCPLFLIKIILIILLPIYCMYTNMSASAVRAILMSLIIIIFPKYIIKHSMNVLAFLFICLTILTPSLIYHIGFQLSFLITFSILFASPLLKNLGIFKSLCAITWIAQLSSFILSCIHFHQIQWIGLISNIFFVPFYSFILFPFVIFLTFIIHLPFKPIIITNLYNLLIIFHDKMVELFDKLNFFKWYIPTLNNLQIAIITIVAFLTLVLFVHKCYKLMSITLITLYVVSTMLPQVHAYQLTMLDVGQGDSLLFETQYHESLLIDTGGNFNSKQKVANHNISRYHILPTLKRHNVKELDYVIITHPHLDHMGELSYLIKQLKIKSIIINANSFKMKELNLLKVKCIKKGIKLIDFKNKSQFFMNKAKLNLLDATIPNSNNLNEQSIIILIQYNSYKILLMGDATNHNEEKLIHKYHLSNVNILKIGHHGSRTSTSNSLLQSIRPKIALISVGEKNKYGLPNRQIIDRLRYNNIKVFQTNVNGEVNILFKDQ</sequence>
<evidence type="ECO:0000256" key="2">
    <source>
        <dbReference type="ARBA" id="ARBA00022475"/>
    </source>
</evidence>
<dbReference type="NCBIfam" id="TIGR00361">
    <property type="entry name" value="ComEC_Rec2"/>
    <property type="match status" value="1"/>
</dbReference>
<evidence type="ECO:0000256" key="6">
    <source>
        <dbReference type="SAM" id="Phobius"/>
    </source>
</evidence>
<dbReference type="NCBIfam" id="TIGR00360">
    <property type="entry name" value="ComEC_N-term"/>
    <property type="match status" value="1"/>
</dbReference>
<feature type="domain" description="Metallo-beta-lactamase" evidence="7">
    <location>
        <begin position="456"/>
        <end position="661"/>
    </location>
</feature>
<dbReference type="InterPro" id="IPR052159">
    <property type="entry name" value="Competence_DNA_uptake"/>
</dbReference>
<reference evidence="8" key="2">
    <citation type="submission" date="2021-09" db="EMBL/GenBank/DDBJ databases">
        <authorList>
            <person name="Gilroy R."/>
        </authorList>
    </citation>
    <scope>NUCLEOTIDE SEQUENCE</scope>
    <source>
        <strain evidence="8">1277</strain>
    </source>
</reference>
<dbReference type="InterPro" id="IPR035681">
    <property type="entry name" value="ComA-like_MBL"/>
</dbReference>
<keyword evidence="3 6" id="KW-0812">Transmembrane</keyword>
<evidence type="ECO:0000313" key="8">
    <source>
        <dbReference type="EMBL" id="HJG96873.1"/>
    </source>
</evidence>
<dbReference type="InterPro" id="IPR004797">
    <property type="entry name" value="Competence_ComEC/Rec2"/>
</dbReference>
<proteinExistence type="predicted"/>
<feature type="transmembrane region" description="Helical" evidence="6">
    <location>
        <begin position="395"/>
        <end position="419"/>
    </location>
</feature>
<feature type="non-terminal residue" evidence="8">
    <location>
        <position position="699"/>
    </location>
</feature>
<protein>
    <submittedName>
        <fullName evidence="8">DNA internalization-related competence protein ComEC/Rec2</fullName>
    </submittedName>
</protein>
<feature type="transmembrane region" description="Helical" evidence="6">
    <location>
        <begin position="236"/>
        <end position="255"/>
    </location>
</feature>
<dbReference type="Proteomes" id="UP000776700">
    <property type="component" value="Unassembled WGS sequence"/>
</dbReference>
<organism evidence="8 9">
    <name type="scientific">Romboutsia timonensis</name>
    <dbReference type="NCBI Taxonomy" id="1776391"/>
    <lineage>
        <taxon>Bacteria</taxon>
        <taxon>Bacillati</taxon>
        <taxon>Bacillota</taxon>
        <taxon>Clostridia</taxon>
        <taxon>Peptostreptococcales</taxon>
        <taxon>Peptostreptococcaceae</taxon>
        <taxon>Romboutsia</taxon>
    </lineage>
</organism>
<comment type="subcellular location">
    <subcellularLocation>
        <location evidence="1">Cell membrane</location>
        <topology evidence="1">Multi-pass membrane protein</topology>
    </subcellularLocation>
</comment>
<dbReference type="InterPro" id="IPR004477">
    <property type="entry name" value="ComEC_N"/>
</dbReference>
<feature type="transmembrane region" description="Helical" evidence="6">
    <location>
        <begin position="262"/>
        <end position="292"/>
    </location>
</feature>
<reference evidence="8" key="1">
    <citation type="journal article" date="2021" name="PeerJ">
        <title>Extensive microbial diversity within the chicken gut microbiome revealed by metagenomics and culture.</title>
        <authorList>
            <person name="Gilroy R."/>
            <person name="Ravi A."/>
            <person name="Getino M."/>
            <person name="Pursley I."/>
            <person name="Horton D.L."/>
            <person name="Alikhan N.F."/>
            <person name="Baker D."/>
            <person name="Gharbi K."/>
            <person name="Hall N."/>
            <person name="Watson M."/>
            <person name="Adriaenssens E.M."/>
            <person name="Foster-Nyarko E."/>
            <person name="Jarju S."/>
            <person name="Secka A."/>
            <person name="Antonio M."/>
            <person name="Oren A."/>
            <person name="Chaudhuri R.R."/>
            <person name="La Ragione R."/>
            <person name="Hildebrand F."/>
            <person name="Pallen M.J."/>
        </authorList>
    </citation>
    <scope>NUCLEOTIDE SEQUENCE</scope>
    <source>
        <strain evidence="8">1277</strain>
    </source>
</reference>
<dbReference type="InterPro" id="IPR036866">
    <property type="entry name" value="RibonucZ/Hydroxyglut_hydro"/>
</dbReference>
<name>A0A921N0S5_9FIRM</name>
<keyword evidence="2" id="KW-1003">Cell membrane</keyword>
<gene>
    <name evidence="8" type="ORF">K8V90_07225</name>
</gene>
<feature type="transmembrane region" description="Helical" evidence="6">
    <location>
        <begin position="304"/>
        <end position="327"/>
    </location>
</feature>
<feature type="transmembrane region" description="Helical" evidence="6">
    <location>
        <begin position="339"/>
        <end position="364"/>
    </location>
</feature>
<dbReference type="InterPro" id="IPR001279">
    <property type="entry name" value="Metallo-B-lactamas"/>
</dbReference>
<evidence type="ECO:0000313" key="9">
    <source>
        <dbReference type="Proteomes" id="UP000776700"/>
    </source>
</evidence>
<dbReference type="PANTHER" id="PTHR30619">
    <property type="entry name" value="DNA INTERNALIZATION/COMPETENCE PROTEIN COMEC/REC2"/>
    <property type="match status" value="1"/>
</dbReference>
<dbReference type="Pfam" id="PF03772">
    <property type="entry name" value="Competence"/>
    <property type="match status" value="1"/>
</dbReference>
<evidence type="ECO:0000259" key="7">
    <source>
        <dbReference type="SMART" id="SM00849"/>
    </source>
</evidence>
<dbReference type="EMBL" id="DYUB01000224">
    <property type="protein sequence ID" value="HJG96873.1"/>
    <property type="molecule type" value="Genomic_DNA"/>
</dbReference>
<dbReference type="SMART" id="SM00849">
    <property type="entry name" value="Lactamase_B"/>
    <property type="match status" value="1"/>
</dbReference>
<evidence type="ECO:0000256" key="3">
    <source>
        <dbReference type="ARBA" id="ARBA00022692"/>
    </source>
</evidence>
<feature type="transmembrane region" description="Helical" evidence="6">
    <location>
        <begin position="184"/>
        <end position="206"/>
    </location>
</feature>
<feature type="transmembrane region" description="Helical" evidence="6">
    <location>
        <begin position="7"/>
        <end position="25"/>
    </location>
</feature>
<evidence type="ECO:0000256" key="5">
    <source>
        <dbReference type="ARBA" id="ARBA00023136"/>
    </source>
</evidence>